<evidence type="ECO:0000256" key="1">
    <source>
        <dbReference type="HAMAP-Rule" id="MF_01948"/>
    </source>
</evidence>
<dbReference type="InterPro" id="IPR032906">
    <property type="entry name" value="LapA"/>
</dbReference>
<feature type="transmembrane region" description="Helical" evidence="1">
    <location>
        <begin position="45"/>
        <end position="65"/>
    </location>
</feature>
<keyword evidence="1" id="KW-0997">Cell inner membrane</keyword>
<evidence type="ECO:0000256" key="2">
    <source>
        <dbReference type="SAM" id="MobiDB-lite"/>
    </source>
</evidence>
<keyword evidence="1" id="KW-1003">Cell membrane</keyword>
<keyword evidence="1" id="KW-0812">Transmembrane</keyword>
<organism evidence="3 4">
    <name type="scientific">Plesiomonas shigelloides</name>
    <name type="common">Aeromonas shigelloides</name>
    <dbReference type="NCBI Taxonomy" id="703"/>
    <lineage>
        <taxon>Bacteria</taxon>
        <taxon>Pseudomonadati</taxon>
        <taxon>Pseudomonadota</taxon>
        <taxon>Gammaproteobacteria</taxon>
        <taxon>Enterobacterales</taxon>
        <taxon>Enterobacteriaceae</taxon>
        <taxon>Plesiomonas</taxon>
    </lineage>
</organism>
<dbReference type="GO" id="GO:0005886">
    <property type="term" value="C:plasma membrane"/>
    <property type="evidence" value="ECO:0007669"/>
    <property type="project" value="UniProtKB-SubCell"/>
</dbReference>
<dbReference type="Proteomes" id="UP000664658">
    <property type="component" value="Unassembled WGS sequence"/>
</dbReference>
<comment type="subcellular location">
    <subcellularLocation>
        <location evidence="1">Cell inner membrane</location>
        <topology evidence="1">Single-pass membrane protein</topology>
    </subcellularLocation>
</comment>
<dbReference type="KEGG" id="pshi:SAMEA2665130_1981"/>
<dbReference type="Pfam" id="PF06305">
    <property type="entry name" value="LapA_dom"/>
    <property type="match status" value="1"/>
</dbReference>
<dbReference type="AlphaFoldDB" id="A0A1A9AYV0"/>
<dbReference type="InterPro" id="IPR010445">
    <property type="entry name" value="LapA_dom"/>
</dbReference>
<comment type="caution">
    <text evidence="1">Lacks conserved residue(s) required for the propagation of feature annotation.</text>
</comment>
<dbReference type="EMBL" id="JAFNAA010000002">
    <property type="protein sequence ID" value="MBO1106937.1"/>
    <property type="molecule type" value="Genomic_DNA"/>
</dbReference>
<dbReference type="GO" id="GO:0008653">
    <property type="term" value="P:lipopolysaccharide metabolic process"/>
    <property type="evidence" value="ECO:0007669"/>
    <property type="project" value="InterPro"/>
</dbReference>
<comment type="function">
    <text evidence="1">Involved in the assembly of lipopolysaccharide (LPS).</text>
</comment>
<proteinExistence type="inferred from homology"/>
<keyword evidence="1" id="KW-1133">Transmembrane helix</keyword>
<comment type="caution">
    <text evidence="3">The sequence shown here is derived from an EMBL/GenBank/DDBJ whole genome shotgun (WGS) entry which is preliminary data.</text>
</comment>
<sequence length="104" mass="11765">MKYLLGFLAALVVFIIGVTLGAQNEELVTFNYLLAEGQFRLSSLLAMLFGTGFVLGWIICGLFYIRVRFNLSRAHRQIKRQQQQLDQQAASTTVATTEPEHKDK</sequence>
<evidence type="ECO:0000313" key="4">
    <source>
        <dbReference type="Proteomes" id="UP000664658"/>
    </source>
</evidence>
<evidence type="ECO:0000313" key="3">
    <source>
        <dbReference type="EMBL" id="MBO1106937.1"/>
    </source>
</evidence>
<comment type="similarity">
    <text evidence="1">Belongs to the LapA family.</text>
</comment>
<reference evidence="3" key="1">
    <citation type="submission" date="2021-03" db="EMBL/GenBank/DDBJ databases">
        <title>Plesiomonas shigelloides zfcc0051, isolated from zebrafish feces.</title>
        <authorList>
            <person name="Vanderhoek Z."/>
            <person name="Gaulke C."/>
        </authorList>
    </citation>
    <scope>NUCLEOTIDE SEQUENCE</scope>
    <source>
        <strain evidence="3">Zfcc0051</strain>
    </source>
</reference>
<gene>
    <name evidence="1" type="primary">lapA</name>
    <name evidence="3" type="ORF">J2R62_01650</name>
</gene>
<accession>A0A1A9AYV0</accession>
<feature type="region of interest" description="Disordered" evidence="2">
    <location>
        <begin position="82"/>
        <end position="104"/>
    </location>
</feature>
<dbReference type="GeneID" id="69703763"/>
<keyword evidence="1" id="KW-0472">Membrane</keyword>
<dbReference type="RefSeq" id="WP_010864029.1">
    <property type="nucleotide sequence ID" value="NZ_CP027852.1"/>
</dbReference>
<dbReference type="HAMAP" id="MF_01948">
    <property type="entry name" value="LPS_assembly_LapA"/>
    <property type="match status" value="1"/>
</dbReference>
<protein>
    <recommendedName>
        <fullName evidence="1">Lipopolysaccharide assembly protein A</fullName>
    </recommendedName>
</protein>
<name>A0A1A9AYV0_PLESH</name>